<dbReference type="InterPro" id="IPR032508">
    <property type="entry name" value="FecR_C"/>
</dbReference>
<dbReference type="InterPro" id="IPR012373">
    <property type="entry name" value="Ferrdict_sens_TM"/>
</dbReference>
<keyword evidence="1" id="KW-0812">Transmembrane</keyword>
<evidence type="ECO:0000259" key="3">
    <source>
        <dbReference type="Pfam" id="PF16344"/>
    </source>
</evidence>
<evidence type="ECO:0000259" key="2">
    <source>
        <dbReference type="Pfam" id="PF04773"/>
    </source>
</evidence>
<dbReference type="PIRSF" id="PIRSF018266">
    <property type="entry name" value="FecR"/>
    <property type="match status" value="1"/>
</dbReference>
<name>A0ABS3Y9R7_9BACT</name>
<dbReference type="Proteomes" id="UP000679126">
    <property type="component" value="Unassembled WGS sequence"/>
</dbReference>
<protein>
    <submittedName>
        <fullName evidence="4">FecR domain-containing protein</fullName>
    </submittedName>
</protein>
<evidence type="ECO:0000313" key="5">
    <source>
        <dbReference type="Proteomes" id="UP000679126"/>
    </source>
</evidence>
<dbReference type="PANTHER" id="PTHR30273">
    <property type="entry name" value="PERIPLASMIC SIGNAL SENSOR AND SIGMA FACTOR ACTIVATOR FECR-RELATED"/>
    <property type="match status" value="1"/>
</dbReference>
<evidence type="ECO:0000313" key="4">
    <source>
        <dbReference type="EMBL" id="MBO9151415.1"/>
    </source>
</evidence>
<dbReference type="Gene3D" id="3.55.50.30">
    <property type="match status" value="1"/>
</dbReference>
<proteinExistence type="predicted"/>
<evidence type="ECO:0000256" key="1">
    <source>
        <dbReference type="SAM" id="Phobius"/>
    </source>
</evidence>
<feature type="transmembrane region" description="Helical" evidence="1">
    <location>
        <begin position="79"/>
        <end position="97"/>
    </location>
</feature>
<keyword evidence="1" id="KW-1133">Transmembrane helix</keyword>
<organism evidence="4 5">
    <name type="scientific">Chitinophaga chungangae</name>
    <dbReference type="NCBI Taxonomy" id="2821488"/>
    <lineage>
        <taxon>Bacteria</taxon>
        <taxon>Pseudomonadati</taxon>
        <taxon>Bacteroidota</taxon>
        <taxon>Chitinophagia</taxon>
        <taxon>Chitinophagales</taxon>
        <taxon>Chitinophagaceae</taxon>
        <taxon>Chitinophaga</taxon>
    </lineage>
</organism>
<dbReference type="EMBL" id="JAGHKP010000001">
    <property type="protein sequence ID" value="MBO9151415.1"/>
    <property type="molecule type" value="Genomic_DNA"/>
</dbReference>
<dbReference type="Pfam" id="PF04773">
    <property type="entry name" value="FecR"/>
    <property type="match status" value="1"/>
</dbReference>
<keyword evidence="1" id="KW-0472">Membrane</keyword>
<keyword evidence="5" id="KW-1185">Reference proteome</keyword>
<dbReference type="Gene3D" id="2.60.120.1440">
    <property type="match status" value="1"/>
</dbReference>
<dbReference type="InterPro" id="IPR006860">
    <property type="entry name" value="FecR"/>
</dbReference>
<comment type="caution">
    <text evidence="4">The sequence shown here is derived from an EMBL/GenBank/DDBJ whole genome shotgun (WGS) entry which is preliminary data.</text>
</comment>
<dbReference type="PANTHER" id="PTHR30273:SF2">
    <property type="entry name" value="PROTEIN FECR"/>
    <property type="match status" value="1"/>
</dbReference>
<dbReference type="RefSeq" id="WP_209143603.1">
    <property type="nucleotide sequence ID" value="NZ_JAGHKP010000001.1"/>
</dbReference>
<dbReference type="Pfam" id="PF16344">
    <property type="entry name" value="FecR_C"/>
    <property type="match status" value="1"/>
</dbReference>
<feature type="domain" description="Protein FecR C-terminal" evidence="3">
    <location>
        <begin position="249"/>
        <end position="312"/>
    </location>
</feature>
<feature type="domain" description="FecR protein" evidence="2">
    <location>
        <begin position="112"/>
        <end position="204"/>
    </location>
</feature>
<sequence>MEERIQYLFRRYRDNTCTPQEYEEFFALLRQGSHDEDVRELIRQVYEAEAANTPAETYVNGHGQLVAPFRRNRAILRKALAMAAIFVAAVAAALWLMPERKRGPIVNMARQHTARSEYKHLRLPDGSEVWLNAASTLEFPQQFSESKREVYLTGEAYFDVEHAEQQPFIIHTGKISTTVLGTAFNIKAYPGRKNVVVSVSQGKVSVDYGENSPTTLTKGQQLKVDLGRLAPAGKKTLIAEAAPWKQGDLQYDGETLADIIADLERVYDVKISITQEELRKVPVSTSFKRDIGVEQALQVLCRLTDTKLTLTEGIYTIH</sequence>
<gene>
    <name evidence="4" type="ORF">J7I43_04300</name>
</gene>
<reference evidence="5" key="1">
    <citation type="submission" date="2021-03" db="EMBL/GenBank/DDBJ databases">
        <title>Assistant Professor.</title>
        <authorList>
            <person name="Huq M.A."/>
        </authorList>
    </citation>
    <scope>NUCLEOTIDE SEQUENCE [LARGE SCALE GENOMIC DNA]</scope>
    <source>
        <strain evidence="5">MAH-28</strain>
    </source>
</reference>
<accession>A0ABS3Y9R7</accession>